<evidence type="ECO:0000313" key="1">
    <source>
        <dbReference type="EMBL" id="KAA6376204.1"/>
    </source>
</evidence>
<sequence>MAQMEAHVMDVIQIHDKTLFGKSRYNKVGLVEQVQNINQQITILQNVPQSYDQEQLDEMLLVKADKTDTYSKTENDTLRNKLATNLLGLLDAKADKTELIDSYTKTETDSKLDEKADKTELIDSYTKKEDDALLDAKADKTQLIDSYTKTKDEALLDAKADMTDTYSKSEIYARDEVYTKTETDSY</sequence>
<accession>A0A5J4V107</accession>
<dbReference type="EMBL" id="SNRW01010685">
    <property type="protein sequence ID" value="KAA6376204.1"/>
    <property type="molecule type" value="Genomic_DNA"/>
</dbReference>
<gene>
    <name evidence="1" type="ORF">EZS28_028269</name>
</gene>
<protein>
    <submittedName>
        <fullName evidence="1">Uncharacterized protein</fullName>
    </submittedName>
</protein>
<evidence type="ECO:0000313" key="2">
    <source>
        <dbReference type="Proteomes" id="UP000324800"/>
    </source>
</evidence>
<organism evidence="1 2">
    <name type="scientific">Streblomastix strix</name>
    <dbReference type="NCBI Taxonomy" id="222440"/>
    <lineage>
        <taxon>Eukaryota</taxon>
        <taxon>Metamonada</taxon>
        <taxon>Preaxostyla</taxon>
        <taxon>Oxymonadida</taxon>
        <taxon>Streblomastigidae</taxon>
        <taxon>Streblomastix</taxon>
    </lineage>
</organism>
<name>A0A5J4V107_9EUKA</name>
<proteinExistence type="predicted"/>
<dbReference type="AlphaFoldDB" id="A0A5J4V107"/>
<comment type="caution">
    <text evidence="1">The sequence shown here is derived from an EMBL/GenBank/DDBJ whole genome shotgun (WGS) entry which is preliminary data.</text>
</comment>
<reference evidence="1 2" key="1">
    <citation type="submission" date="2019-03" db="EMBL/GenBank/DDBJ databases">
        <title>Single cell metagenomics reveals metabolic interactions within the superorganism composed of flagellate Streblomastix strix and complex community of Bacteroidetes bacteria on its surface.</title>
        <authorList>
            <person name="Treitli S.C."/>
            <person name="Kolisko M."/>
            <person name="Husnik F."/>
            <person name="Keeling P."/>
            <person name="Hampl V."/>
        </authorList>
    </citation>
    <scope>NUCLEOTIDE SEQUENCE [LARGE SCALE GENOMIC DNA]</scope>
    <source>
        <strain evidence="1">ST1C</strain>
    </source>
</reference>
<dbReference type="Proteomes" id="UP000324800">
    <property type="component" value="Unassembled WGS sequence"/>
</dbReference>